<dbReference type="GO" id="GO:0051536">
    <property type="term" value="F:iron-sulfur cluster binding"/>
    <property type="evidence" value="ECO:0007669"/>
    <property type="project" value="UniProtKB-KW"/>
</dbReference>
<keyword evidence="4" id="KW-0411">Iron-sulfur</keyword>
<dbReference type="GO" id="GO:0046872">
    <property type="term" value="F:metal ion binding"/>
    <property type="evidence" value="ECO:0007669"/>
    <property type="project" value="UniProtKB-KW"/>
</dbReference>
<proteinExistence type="predicted"/>
<dbReference type="Pfam" id="PF04055">
    <property type="entry name" value="Radical_SAM"/>
    <property type="match status" value="1"/>
</dbReference>
<evidence type="ECO:0000259" key="5">
    <source>
        <dbReference type="PROSITE" id="PS51918"/>
    </source>
</evidence>
<evidence type="ECO:0000256" key="3">
    <source>
        <dbReference type="ARBA" id="ARBA00023004"/>
    </source>
</evidence>
<feature type="domain" description="Radical SAM core" evidence="5">
    <location>
        <begin position="1"/>
        <end position="213"/>
    </location>
</feature>
<dbReference type="SUPFAM" id="SSF102114">
    <property type="entry name" value="Radical SAM enzymes"/>
    <property type="match status" value="1"/>
</dbReference>
<dbReference type="Proteomes" id="UP000509448">
    <property type="component" value="Chromosome"/>
</dbReference>
<dbReference type="PANTHER" id="PTHR43273">
    <property type="entry name" value="ANAEROBIC SULFATASE-MATURATING ENZYME HOMOLOG ASLB-RELATED"/>
    <property type="match status" value="1"/>
</dbReference>
<dbReference type="PANTHER" id="PTHR43273:SF2">
    <property type="entry name" value="RADICAL SAM CORE DOMAIN-CONTAINING PROTEIN"/>
    <property type="match status" value="1"/>
</dbReference>
<name>A0A4P2VDH8_9ARCH</name>
<evidence type="ECO:0000313" key="7">
    <source>
        <dbReference type="Proteomes" id="UP000509448"/>
    </source>
</evidence>
<keyword evidence="1" id="KW-0949">S-adenosyl-L-methionine</keyword>
<dbReference type="RefSeq" id="WP_174448183.1">
    <property type="nucleotide sequence ID" value="NZ_AP018732.1"/>
</dbReference>
<keyword evidence="7" id="KW-1185">Reference proteome</keyword>
<dbReference type="PROSITE" id="PS51918">
    <property type="entry name" value="RADICAL_SAM"/>
    <property type="match status" value="1"/>
</dbReference>
<keyword evidence="2" id="KW-0479">Metal-binding</keyword>
<dbReference type="EMBL" id="AP018732">
    <property type="protein sequence ID" value="BBE41892.1"/>
    <property type="molecule type" value="Genomic_DNA"/>
</dbReference>
<evidence type="ECO:0000256" key="4">
    <source>
        <dbReference type="ARBA" id="ARBA00023014"/>
    </source>
</evidence>
<dbReference type="InterPro" id="IPR058240">
    <property type="entry name" value="rSAM_sf"/>
</dbReference>
<dbReference type="InterPro" id="IPR007197">
    <property type="entry name" value="rSAM"/>
</dbReference>
<evidence type="ECO:0000256" key="2">
    <source>
        <dbReference type="ARBA" id="ARBA00022723"/>
    </source>
</evidence>
<dbReference type="GO" id="GO:0016491">
    <property type="term" value="F:oxidoreductase activity"/>
    <property type="evidence" value="ECO:0007669"/>
    <property type="project" value="InterPro"/>
</dbReference>
<dbReference type="NCBIfam" id="TIGR04084">
    <property type="entry name" value="rSAM_AF0577"/>
    <property type="match status" value="1"/>
</dbReference>
<reference evidence="6 7" key="1">
    <citation type="journal article" date="2019" name="ISME J.">
        <title>Isolation and characterization of a thermophilic sulfur- and iron-reducing thaumarchaeote from a terrestrial acidic hot spring.</title>
        <authorList>
            <person name="Kato S."/>
            <person name="Itoh T."/>
            <person name="Yuki M."/>
            <person name="Nagamori M."/>
            <person name="Ohnishi M."/>
            <person name="Uematsu K."/>
            <person name="Suzuki K."/>
            <person name="Takashina T."/>
            <person name="Ohkuma M."/>
        </authorList>
    </citation>
    <scope>NUCLEOTIDE SEQUENCE [LARGE SCALE GENOMIC DNA]</scope>
    <source>
        <strain evidence="6 7">NAS-02</strain>
    </source>
</reference>
<sequence length="353" mass="38992">MLYIVLTTGTCNLRCDYCGGSFDPSVVPPLPTYNPQLLLDALEGDPDPIVAFYGGEPLLNRMFVERMARALRGRARLVIQTNGLLVRSVDPEVMGSFDTILLSIDGVEEVTDAHRGRGVYARVMDAAKYLRSLGYRGDLVARMTATPDTDIRRDVRHLLSTGLFDHVHWQLDVVWSDRWDFRGWAARSYLPGVESLAEEWVRGIESGRVLGIAPFQGIAMRHVLGGPDPPCGAGVNSIAISTDGRVLACPIAVQEGWAELGRLGAGFALREYRIGSTCSGCEYYRECGGRCLYSFMERLWGEGGQEEVCSVTKATIRSVVGRFDRIERAVKSGVVGWEDVFYPSFNNTVEIIP</sequence>
<dbReference type="GeneID" id="55584321"/>
<dbReference type="SFLD" id="SFLDG01104">
    <property type="entry name" value="Uncharacterised_Radical_SAM_Su"/>
    <property type="match status" value="1"/>
</dbReference>
<dbReference type="InterPro" id="IPR023819">
    <property type="entry name" value="Pep-mod_rSAM_AF0577"/>
</dbReference>
<dbReference type="Gene3D" id="3.20.20.70">
    <property type="entry name" value="Aldolase class I"/>
    <property type="match status" value="1"/>
</dbReference>
<dbReference type="KEGG" id="ccai:NAS2_0503"/>
<dbReference type="InterPro" id="IPR023867">
    <property type="entry name" value="Sulphatase_maturase_rSAM"/>
</dbReference>
<protein>
    <recommendedName>
        <fullName evidence="5">Radical SAM core domain-containing protein</fullName>
    </recommendedName>
</protein>
<dbReference type="SFLD" id="SFLDS00029">
    <property type="entry name" value="Radical_SAM"/>
    <property type="match status" value="1"/>
</dbReference>
<dbReference type="AlphaFoldDB" id="A0A4P2VDH8"/>
<evidence type="ECO:0000256" key="1">
    <source>
        <dbReference type="ARBA" id="ARBA00022691"/>
    </source>
</evidence>
<accession>A0A4P2VDH8</accession>
<dbReference type="SFLD" id="SFLDG01067">
    <property type="entry name" value="SPASM/twitch_domain_containing"/>
    <property type="match status" value="1"/>
</dbReference>
<evidence type="ECO:0000313" key="6">
    <source>
        <dbReference type="EMBL" id="BBE41892.1"/>
    </source>
</evidence>
<dbReference type="CDD" id="cd01335">
    <property type="entry name" value="Radical_SAM"/>
    <property type="match status" value="1"/>
</dbReference>
<dbReference type="InterPro" id="IPR013785">
    <property type="entry name" value="Aldolase_TIM"/>
</dbReference>
<keyword evidence="3" id="KW-0408">Iron</keyword>
<gene>
    <name evidence="6" type="ORF">NAS2_0503</name>
</gene>
<dbReference type="OrthoDB" id="30736at2157"/>
<organism evidence="6 7">
    <name type="scientific">Conexivisphaera calida</name>
    <dbReference type="NCBI Taxonomy" id="1874277"/>
    <lineage>
        <taxon>Archaea</taxon>
        <taxon>Nitrososphaerota</taxon>
        <taxon>Conexivisphaeria</taxon>
        <taxon>Conexivisphaerales</taxon>
        <taxon>Conexivisphaeraceae</taxon>
        <taxon>Conexivisphaera</taxon>
    </lineage>
</organism>